<keyword evidence="1" id="KW-0812">Transmembrane</keyword>
<evidence type="ECO:0000256" key="1">
    <source>
        <dbReference type="SAM" id="Phobius"/>
    </source>
</evidence>
<proteinExistence type="predicted"/>
<sequence>MIMDKHFSLTRTLLLIIGLWPYKKSKFTQLQYICILIIFTTGIIFQFTAFITLKCNADLIIKVFSSTFGLICIEIKYISFYINNKAVKCLLEYLQHVHADLKDHNEIVIIEKYGSKARRYTTALISKYLILVWTHDTLYV</sequence>
<dbReference type="Proteomes" id="UP000504618">
    <property type="component" value="Unplaced"/>
</dbReference>
<accession>A0A6J1QQQ9</accession>
<protein>
    <submittedName>
        <fullName evidence="3">Uncharacterized protein LOC112461744 isoform X1</fullName>
    </submittedName>
</protein>
<keyword evidence="2" id="KW-1185">Reference proteome</keyword>
<evidence type="ECO:0000313" key="2">
    <source>
        <dbReference type="Proteomes" id="UP000504618"/>
    </source>
</evidence>
<evidence type="ECO:0000313" key="3">
    <source>
        <dbReference type="RefSeq" id="XP_024882880.1"/>
    </source>
</evidence>
<keyword evidence="1" id="KW-0472">Membrane</keyword>
<reference evidence="3" key="1">
    <citation type="submission" date="2025-08" db="UniProtKB">
        <authorList>
            <consortium name="RefSeq"/>
        </authorList>
    </citation>
    <scope>IDENTIFICATION</scope>
    <source>
        <tissue evidence="3">Whole body</tissue>
    </source>
</reference>
<feature type="transmembrane region" description="Helical" evidence="1">
    <location>
        <begin position="59"/>
        <end position="78"/>
    </location>
</feature>
<dbReference type="RefSeq" id="XP_024882880.1">
    <property type="nucleotide sequence ID" value="XM_025027112.1"/>
</dbReference>
<gene>
    <name evidence="3" type="primary">LOC112461744</name>
</gene>
<dbReference type="OrthoDB" id="7551864at2759"/>
<dbReference type="AlphaFoldDB" id="A0A6J1QQQ9"/>
<organism evidence="2 3">
    <name type="scientific">Temnothorax curvispinosus</name>
    <dbReference type="NCBI Taxonomy" id="300111"/>
    <lineage>
        <taxon>Eukaryota</taxon>
        <taxon>Metazoa</taxon>
        <taxon>Ecdysozoa</taxon>
        <taxon>Arthropoda</taxon>
        <taxon>Hexapoda</taxon>
        <taxon>Insecta</taxon>
        <taxon>Pterygota</taxon>
        <taxon>Neoptera</taxon>
        <taxon>Endopterygota</taxon>
        <taxon>Hymenoptera</taxon>
        <taxon>Apocrita</taxon>
        <taxon>Aculeata</taxon>
        <taxon>Formicoidea</taxon>
        <taxon>Formicidae</taxon>
        <taxon>Myrmicinae</taxon>
        <taxon>Temnothorax</taxon>
    </lineage>
</organism>
<keyword evidence="1" id="KW-1133">Transmembrane helix</keyword>
<feature type="transmembrane region" description="Helical" evidence="1">
    <location>
        <begin position="34"/>
        <end position="53"/>
    </location>
</feature>
<dbReference type="GeneID" id="112461744"/>
<name>A0A6J1QQQ9_9HYME</name>